<dbReference type="EMBL" id="PDCK01000045">
    <property type="protein sequence ID" value="PRQ17351.1"/>
    <property type="molecule type" value="Genomic_DNA"/>
</dbReference>
<protein>
    <submittedName>
        <fullName evidence="3">Putative Rab-GTPase-TBC domain-containing protein</fullName>
    </submittedName>
</protein>
<dbReference type="SUPFAM" id="SSF47923">
    <property type="entry name" value="Ypt/Rab-GAP domain of gyp1p"/>
    <property type="match status" value="2"/>
</dbReference>
<sequence length="507" mass="58951">MQEPELHDLSDNAEVVYMKDNVSIHHAMLASERISGRLTLFKKGSCLFMAWIPYSNAMVCEKDRIVYSIREVPLTEVRSIRRHTGWQYIIVVLASGLALPPLYLYNGGVKEFLATIKQHVSIVISAEDDNVFLVNDFQNPLTTIISRRRQKVHDHHARDLSIQVLEKFSLVTKFAREKTWQPFCGDSNNVSDRSPVLSPLGCDEWYTLLDSQGRIMDSEALRKRVFYGGVEHKLRKEVWPFLLGHYAYDSTYTEREYVKAMKRAEFETLKKQWQSISAISPEQHIIDKDVVRTDRCLSFYNGDDNPNVDLLHDILLTYSFYKLDLGYCQGMNDLLSPILFVLGDESESFWCFVRLMERLGPNFDRDQKGMDPQLLALRNLVELLDRPLHNYFTLQRNCLEYHFCFRWVLLQFKREFEFDKTLRLWEALWTHYPSEHLHLYVCVAILKRYRSKIIGEQMDKDTLIKFISELSGQINLDGLVRDAEALFICAGEKGDACIPPGTSLTAC</sequence>
<dbReference type="InterPro" id="IPR021935">
    <property type="entry name" value="SGSM1/2_RBD"/>
</dbReference>
<dbReference type="Gene3D" id="1.10.472.80">
    <property type="entry name" value="Ypt/Rab-GAP domain of gyp1p, domain 3"/>
    <property type="match status" value="1"/>
</dbReference>
<evidence type="ECO:0000256" key="1">
    <source>
        <dbReference type="ARBA" id="ARBA00022468"/>
    </source>
</evidence>
<keyword evidence="1" id="KW-0343">GTPase activation</keyword>
<reference evidence="3 4" key="1">
    <citation type="journal article" date="2018" name="Nat. Genet.">
        <title>The Rosa genome provides new insights in the design of modern roses.</title>
        <authorList>
            <person name="Bendahmane M."/>
        </authorList>
    </citation>
    <scope>NUCLEOTIDE SEQUENCE [LARGE SCALE GENOMIC DNA]</scope>
    <source>
        <strain evidence="4">cv. Old Blush</strain>
    </source>
</reference>
<keyword evidence="4" id="KW-1185">Reference proteome</keyword>
<dbReference type="Gene3D" id="2.30.29.230">
    <property type="match status" value="1"/>
</dbReference>
<dbReference type="STRING" id="74649.A0A2P6P5Z0"/>
<dbReference type="PROSITE" id="PS50086">
    <property type="entry name" value="TBC_RABGAP"/>
    <property type="match status" value="1"/>
</dbReference>
<dbReference type="InterPro" id="IPR035969">
    <property type="entry name" value="Rab-GAP_TBC_sf"/>
</dbReference>
<gene>
    <name evidence="3" type="ORF">RchiOBHm_Chr7g0194011</name>
</gene>
<dbReference type="OMA" id="LPIHVCK"/>
<proteinExistence type="predicted"/>
<dbReference type="AlphaFoldDB" id="A0A2P6P5Z0"/>
<evidence type="ECO:0000313" key="3">
    <source>
        <dbReference type="EMBL" id="PRQ17351.1"/>
    </source>
</evidence>
<dbReference type="GO" id="GO:0005096">
    <property type="term" value="F:GTPase activator activity"/>
    <property type="evidence" value="ECO:0007669"/>
    <property type="project" value="UniProtKB-KW"/>
</dbReference>
<feature type="domain" description="Rab-GAP TBC" evidence="2">
    <location>
        <begin position="229"/>
        <end position="432"/>
    </location>
</feature>
<dbReference type="Proteomes" id="UP000238479">
    <property type="component" value="Chromosome 7"/>
</dbReference>
<dbReference type="Gramene" id="PRQ17351">
    <property type="protein sequence ID" value="PRQ17351"/>
    <property type="gene ID" value="RchiOBHm_Chr7g0194011"/>
</dbReference>
<dbReference type="Pfam" id="PF00566">
    <property type="entry name" value="RabGAP-TBC"/>
    <property type="match status" value="1"/>
</dbReference>
<dbReference type="PANTHER" id="PTHR22957">
    <property type="entry name" value="TBC1 DOMAIN FAMILY MEMBER GTPASE-ACTIVATING PROTEIN"/>
    <property type="match status" value="1"/>
</dbReference>
<evidence type="ECO:0000259" key="2">
    <source>
        <dbReference type="PROSITE" id="PS50086"/>
    </source>
</evidence>
<dbReference type="Pfam" id="PF12068">
    <property type="entry name" value="PH_RBD"/>
    <property type="match status" value="1"/>
</dbReference>
<dbReference type="Gene3D" id="1.10.8.270">
    <property type="entry name" value="putative rabgap domain of human tbc1 domain family member 14 like domains"/>
    <property type="match status" value="1"/>
</dbReference>
<organism evidence="3 4">
    <name type="scientific">Rosa chinensis</name>
    <name type="common">China rose</name>
    <dbReference type="NCBI Taxonomy" id="74649"/>
    <lineage>
        <taxon>Eukaryota</taxon>
        <taxon>Viridiplantae</taxon>
        <taxon>Streptophyta</taxon>
        <taxon>Embryophyta</taxon>
        <taxon>Tracheophyta</taxon>
        <taxon>Spermatophyta</taxon>
        <taxon>Magnoliopsida</taxon>
        <taxon>eudicotyledons</taxon>
        <taxon>Gunneridae</taxon>
        <taxon>Pentapetalae</taxon>
        <taxon>rosids</taxon>
        <taxon>fabids</taxon>
        <taxon>Rosales</taxon>
        <taxon>Rosaceae</taxon>
        <taxon>Rosoideae</taxon>
        <taxon>Rosoideae incertae sedis</taxon>
        <taxon>Rosa</taxon>
    </lineage>
</organism>
<dbReference type="GO" id="GO:0005737">
    <property type="term" value="C:cytoplasm"/>
    <property type="evidence" value="ECO:0007669"/>
    <property type="project" value="UniProtKB-ARBA"/>
</dbReference>
<dbReference type="InterPro" id="IPR000195">
    <property type="entry name" value="Rab-GAP-TBC_dom"/>
</dbReference>
<dbReference type="PANTHER" id="PTHR22957:SF502">
    <property type="entry name" value="SMALL G PROTEIN SIGNALING MODULATOR 2-RELATED"/>
    <property type="match status" value="1"/>
</dbReference>
<dbReference type="SMART" id="SM00164">
    <property type="entry name" value="TBC"/>
    <property type="match status" value="1"/>
</dbReference>
<comment type="caution">
    <text evidence="3">The sequence shown here is derived from an EMBL/GenBank/DDBJ whole genome shotgun (WGS) entry which is preliminary data.</text>
</comment>
<evidence type="ECO:0000313" key="4">
    <source>
        <dbReference type="Proteomes" id="UP000238479"/>
    </source>
</evidence>
<accession>A0A2P6P5Z0</accession>
<name>A0A2P6P5Z0_ROSCH</name>